<comment type="caution">
    <text evidence="5">The sequence shown here is derived from an EMBL/GenBank/DDBJ whole genome shotgun (WGS) entry which is preliminary data.</text>
</comment>
<dbReference type="InterPro" id="IPR050204">
    <property type="entry name" value="AraC_XylS_family_regulators"/>
</dbReference>
<dbReference type="InterPro" id="IPR018062">
    <property type="entry name" value="HTH_AraC-typ_CS"/>
</dbReference>
<dbReference type="GO" id="GO:0043565">
    <property type="term" value="F:sequence-specific DNA binding"/>
    <property type="evidence" value="ECO:0007669"/>
    <property type="project" value="InterPro"/>
</dbReference>
<dbReference type="PROSITE" id="PS01124">
    <property type="entry name" value="HTH_ARAC_FAMILY_2"/>
    <property type="match status" value="1"/>
</dbReference>
<keyword evidence="2" id="KW-0238">DNA-binding</keyword>
<dbReference type="SUPFAM" id="SSF46689">
    <property type="entry name" value="Homeodomain-like"/>
    <property type="match status" value="2"/>
</dbReference>
<feature type="domain" description="HTH araC/xylS-type" evidence="4">
    <location>
        <begin position="193"/>
        <end position="291"/>
    </location>
</feature>
<evidence type="ECO:0000313" key="6">
    <source>
        <dbReference type="Proteomes" id="UP000093451"/>
    </source>
</evidence>
<dbReference type="GO" id="GO:0003700">
    <property type="term" value="F:DNA-binding transcription factor activity"/>
    <property type="evidence" value="ECO:0007669"/>
    <property type="project" value="InterPro"/>
</dbReference>
<reference evidence="5 6" key="1">
    <citation type="journal article" date="2016" name="PeerJ">
        <title>Gall-ID: tools for genotyping gall-causing phytopathogenic bacteria.</title>
        <authorList>
            <person name="Davis E.W.II."/>
            <person name="Weisberg A.J."/>
            <person name="Tabima J.F."/>
            <person name="Grunwald N.J."/>
            <person name="Chang J.H."/>
        </authorList>
    </citation>
    <scope>NUCLEOTIDE SEQUENCE [LARGE SCALE GENOMIC DNA]</scope>
    <source>
        <strain evidence="5 6">N2/73</strain>
    </source>
</reference>
<evidence type="ECO:0000256" key="2">
    <source>
        <dbReference type="ARBA" id="ARBA00023125"/>
    </source>
</evidence>
<keyword evidence="1" id="KW-0805">Transcription regulation</keyword>
<dbReference type="PANTHER" id="PTHR46796:SF14">
    <property type="entry name" value="TRANSCRIPTIONAL REGULATORY PROTEIN"/>
    <property type="match status" value="1"/>
</dbReference>
<accession>A0AB36EJF7</accession>
<evidence type="ECO:0000313" key="5">
    <source>
        <dbReference type="EMBL" id="OCJ32903.1"/>
    </source>
</evidence>
<dbReference type="PROSITE" id="PS00041">
    <property type="entry name" value="HTH_ARAC_FAMILY_1"/>
    <property type="match status" value="1"/>
</dbReference>
<dbReference type="Pfam" id="PF12833">
    <property type="entry name" value="HTH_18"/>
    <property type="match status" value="1"/>
</dbReference>
<dbReference type="PANTHER" id="PTHR46796">
    <property type="entry name" value="HTH-TYPE TRANSCRIPTIONAL ACTIVATOR RHAS-RELATED"/>
    <property type="match status" value="1"/>
</dbReference>
<evidence type="ECO:0000256" key="3">
    <source>
        <dbReference type="ARBA" id="ARBA00023163"/>
    </source>
</evidence>
<dbReference type="EMBL" id="LXKT01000029">
    <property type="protein sequence ID" value="OCJ32903.1"/>
    <property type="molecule type" value="Genomic_DNA"/>
</dbReference>
<dbReference type="AlphaFoldDB" id="A0AB36EJF7"/>
<proteinExistence type="predicted"/>
<dbReference type="SMART" id="SM00342">
    <property type="entry name" value="HTH_ARAC"/>
    <property type="match status" value="1"/>
</dbReference>
<evidence type="ECO:0000259" key="4">
    <source>
        <dbReference type="PROSITE" id="PS01124"/>
    </source>
</evidence>
<dbReference type="InterPro" id="IPR009057">
    <property type="entry name" value="Homeodomain-like_sf"/>
</dbReference>
<name>A0AB36EJF7_AGRTU</name>
<sequence length="292" mass="32160">MQVERATDSFGCPFDKLYKNQTVEGADIRFFRKGTRETSLEQVTTPASDRGFAIGISMMRGHTRRIFHEHHATTYAFAEDSIYIRNLADPYKADLAGPFDFLLLEISPASLDRIAQESDLAGVASLDVTTALSDPVLANLVKTLIPALEQPNRASQLFVDQLASAIGTHIVQQYGGKALASKSTRKLSRSHEALAKNILLNSLRGDVSILEVAQACNLSRGYFIHAFRETTGMTPYRWLQNERISRACELLRNSELSLSEVGTACGFADQSHFTRAFASAVGTSPGSWRRNA</sequence>
<dbReference type="InterPro" id="IPR018060">
    <property type="entry name" value="HTH_AraC"/>
</dbReference>
<evidence type="ECO:0000256" key="1">
    <source>
        <dbReference type="ARBA" id="ARBA00023015"/>
    </source>
</evidence>
<protein>
    <submittedName>
        <fullName evidence="5">AraC family transcriptional regulator</fullName>
    </submittedName>
</protein>
<organism evidence="5 6">
    <name type="scientific">Agrobacterium tumefaciens</name>
    <dbReference type="NCBI Taxonomy" id="358"/>
    <lineage>
        <taxon>Bacteria</taxon>
        <taxon>Pseudomonadati</taxon>
        <taxon>Pseudomonadota</taxon>
        <taxon>Alphaproteobacteria</taxon>
        <taxon>Hyphomicrobiales</taxon>
        <taxon>Rhizobiaceae</taxon>
        <taxon>Rhizobium/Agrobacterium group</taxon>
        <taxon>Agrobacterium</taxon>
        <taxon>Agrobacterium tumefaciens complex</taxon>
    </lineage>
</organism>
<dbReference type="Proteomes" id="UP000093451">
    <property type="component" value="Unassembled WGS sequence"/>
</dbReference>
<keyword evidence="3" id="KW-0804">Transcription</keyword>
<gene>
    <name evidence="5" type="ORF">A6U91_21145</name>
</gene>
<dbReference type="Gene3D" id="1.10.10.60">
    <property type="entry name" value="Homeodomain-like"/>
    <property type="match status" value="2"/>
</dbReference>